<protein>
    <recommendedName>
        <fullName evidence="2">Cell envelope-related transcriptional attenuator domain-containing protein</fullName>
    </recommendedName>
</protein>
<dbReference type="EMBL" id="CP017269">
    <property type="protein sequence ID" value="AOT71051.1"/>
    <property type="molecule type" value="Genomic_DNA"/>
</dbReference>
<evidence type="ECO:0000313" key="3">
    <source>
        <dbReference type="EMBL" id="AOT71051.1"/>
    </source>
</evidence>
<organism evidence="3 4">
    <name type="scientific">Geosporobacter ferrireducens</name>
    <dbReference type="NCBI Taxonomy" id="1424294"/>
    <lineage>
        <taxon>Bacteria</taxon>
        <taxon>Bacillati</taxon>
        <taxon>Bacillota</taxon>
        <taxon>Clostridia</taxon>
        <taxon>Peptostreptococcales</taxon>
        <taxon>Thermotaleaceae</taxon>
        <taxon>Geosporobacter</taxon>
    </lineage>
</organism>
<evidence type="ECO:0000259" key="2">
    <source>
        <dbReference type="Pfam" id="PF03816"/>
    </source>
</evidence>
<dbReference type="InterPro" id="IPR050922">
    <property type="entry name" value="LytR/CpsA/Psr_CW_biosynth"/>
</dbReference>
<feature type="domain" description="Cell envelope-related transcriptional attenuator" evidence="2">
    <location>
        <begin position="84"/>
        <end position="241"/>
    </location>
</feature>
<dbReference type="Gene3D" id="3.40.630.190">
    <property type="entry name" value="LCP protein"/>
    <property type="match status" value="1"/>
</dbReference>
<dbReference type="STRING" id="1424294.Gferi_16695"/>
<gene>
    <name evidence="3" type="ORF">Gferi_16695</name>
</gene>
<keyword evidence="4" id="KW-1185">Reference proteome</keyword>
<dbReference type="KEGG" id="gfe:Gferi_16695"/>
<dbReference type="Proteomes" id="UP000095743">
    <property type="component" value="Chromosome"/>
</dbReference>
<accession>A0A1D8GJE7</accession>
<evidence type="ECO:0000313" key="4">
    <source>
        <dbReference type="Proteomes" id="UP000095743"/>
    </source>
</evidence>
<name>A0A1D8GJE7_9FIRM</name>
<dbReference type="OrthoDB" id="305468at2"/>
<proteinExistence type="inferred from homology"/>
<sequence length="320" mass="35508">MKPWLKVFLISLICFTVTLGVGFAVFSKIHQSSDDVVVSDGDQAEIIDSDPEQPEEVEEKTELEKLIDNSKRINTVLLGMEGPRTDTIVFASFSPGTKKIDIISIPRDTYYARPGKDTAAKKKINSVYGDEGTKGTMKAVSDVLAGVPVHHYIKVTYTGVERIIDSLGGVKVNVPMDMEYDDPYATPELHIRLKKGTQVLDGKHAMNFLRFRQNNNGTGYPDGDLGRIRAQQQFMKAAWGKALGFRLPVVANTIFKYIDTSIDLGEILVYAKDAVGITAEDLKTHSLPGKSTEKGVSYFLHNAEQAEQLMLEIYRSDENL</sequence>
<dbReference type="PANTHER" id="PTHR33392">
    <property type="entry name" value="POLYISOPRENYL-TEICHOIC ACID--PEPTIDOGLYCAN TEICHOIC ACID TRANSFERASE TAGU"/>
    <property type="match status" value="1"/>
</dbReference>
<dbReference type="RefSeq" id="WP_069978479.1">
    <property type="nucleotide sequence ID" value="NZ_CP017269.1"/>
</dbReference>
<dbReference type="PANTHER" id="PTHR33392:SF6">
    <property type="entry name" value="POLYISOPRENYL-TEICHOIC ACID--PEPTIDOGLYCAN TEICHOIC ACID TRANSFERASE TAGU"/>
    <property type="match status" value="1"/>
</dbReference>
<dbReference type="NCBIfam" id="TIGR00350">
    <property type="entry name" value="lytR_cpsA_psr"/>
    <property type="match status" value="1"/>
</dbReference>
<reference evidence="3 4" key="1">
    <citation type="submission" date="2016-09" db="EMBL/GenBank/DDBJ databases">
        <title>Genomic analysis reveals versatility of anaerobic energy metabolism of Geosporobacter ferrireducens IRF9 of phylum Firmicutes.</title>
        <authorList>
            <person name="Kim S.-J."/>
        </authorList>
    </citation>
    <scope>NUCLEOTIDE SEQUENCE [LARGE SCALE GENOMIC DNA]</scope>
    <source>
        <strain evidence="3 4">IRF9</strain>
    </source>
</reference>
<dbReference type="Pfam" id="PF03816">
    <property type="entry name" value="LytR_cpsA_psr"/>
    <property type="match status" value="1"/>
</dbReference>
<comment type="similarity">
    <text evidence="1">Belongs to the LytR/CpsA/Psr (LCP) family.</text>
</comment>
<dbReference type="InterPro" id="IPR004474">
    <property type="entry name" value="LytR_CpsA_psr"/>
</dbReference>
<evidence type="ECO:0000256" key="1">
    <source>
        <dbReference type="ARBA" id="ARBA00006068"/>
    </source>
</evidence>
<dbReference type="AlphaFoldDB" id="A0A1D8GJE7"/>